<dbReference type="Gene3D" id="3.10.290.10">
    <property type="entry name" value="RNA-binding S4 domain"/>
    <property type="match status" value="1"/>
</dbReference>
<proteinExistence type="inferred from homology"/>
<dbReference type="PIRSF" id="PIRSF016821">
    <property type="entry name" value="HSP15"/>
    <property type="match status" value="1"/>
</dbReference>
<evidence type="ECO:0000313" key="7">
    <source>
        <dbReference type="Proteomes" id="UP000250086"/>
    </source>
</evidence>
<evidence type="ECO:0000256" key="3">
    <source>
        <dbReference type="ARBA" id="ARBA00023125"/>
    </source>
</evidence>
<dbReference type="GO" id="GO:0034605">
    <property type="term" value="P:cellular response to heat"/>
    <property type="evidence" value="ECO:0007669"/>
    <property type="project" value="InterPro"/>
</dbReference>
<dbReference type="InterPro" id="IPR025708">
    <property type="entry name" value="HSP15"/>
</dbReference>
<dbReference type="SUPFAM" id="SSF55174">
    <property type="entry name" value="Alpha-L RNA-binding motif"/>
    <property type="match status" value="1"/>
</dbReference>
<evidence type="ECO:0000256" key="1">
    <source>
        <dbReference type="ARBA" id="ARBA00008396"/>
    </source>
</evidence>
<evidence type="ECO:0000259" key="5">
    <source>
        <dbReference type="SMART" id="SM00363"/>
    </source>
</evidence>
<dbReference type="AlphaFoldDB" id="A0A2X0VD93"/>
<dbReference type="GO" id="GO:0003727">
    <property type="term" value="F:single-stranded RNA binding"/>
    <property type="evidence" value="ECO:0007669"/>
    <property type="project" value="InterPro"/>
</dbReference>
<evidence type="ECO:0000313" key="6">
    <source>
        <dbReference type="EMBL" id="SPT69068.1"/>
    </source>
</evidence>
<keyword evidence="2 4" id="KW-0694">RNA-binding</keyword>
<comment type="similarity">
    <text evidence="1 4">Belongs to the HSP15 family.</text>
</comment>
<dbReference type="Pfam" id="PF01479">
    <property type="entry name" value="S4"/>
    <property type="match status" value="1"/>
</dbReference>
<name>A0A2X0VD93_9GAMM</name>
<accession>A0A2X0VD93</accession>
<evidence type="ECO:0000256" key="4">
    <source>
        <dbReference type="PIRNR" id="PIRNR016821"/>
    </source>
</evidence>
<dbReference type="RefSeq" id="WP_113743256.1">
    <property type="nucleotide sequence ID" value="NZ_UAPU01000007.1"/>
</dbReference>
<feature type="domain" description="RNA-binding S4" evidence="5">
    <location>
        <begin position="11"/>
        <end position="74"/>
    </location>
</feature>
<dbReference type="GO" id="GO:0003677">
    <property type="term" value="F:DNA binding"/>
    <property type="evidence" value="ECO:0007669"/>
    <property type="project" value="UniProtKB-KW"/>
</dbReference>
<protein>
    <recommendedName>
        <fullName evidence="4">Heat shock protein 15</fullName>
    </recommendedName>
</protein>
<dbReference type="EMBL" id="UAPV01000001">
    <property type="protein sequence ID" value="SPT69068.1"/>
    <property type="molecule type" value="Genomic_DNA"/>
</dbReference>
<dbReference type="GO" id="GO:0043023">
    <property type="term" value="F:ribosomal large subunit binding"/>
    <property type="evidence" value="ECO:0007669"/>
    <property type="project" value="InterPro"/>
</dbReference>
<dbReference type="Proteomes" id="UP000250086">
    <property type="component" value="Unassembled WGS sequence"/>
</dbReference>
<dbReference type="SMART" id="SM00363">
    <property type="entry name" value="S4"/>
    <property type="match status" value="1"/>
</dbReference>
<keyword evidence="3 4" id="KW-0238">DNA-binding</keyword>
<keyword evidence="6" id="KW-0346">Stress response</keyword>
<dbReference type="PROSITE" id="PS50889">
    <property type="entry name" value="S4"/>
    <property type="match status" value="1"/>
</dbReference>
<organism evidence="6 7">
    <name type="scientific">Anaerobiospirillum thomasii</name>
    <dbReference type="NCBI Taxonomy" id="179995"/>
    <lineage>
        <taxon>Bacteria</taxon>
        <taxon>Pseudomonadati</taxon>
        <taxon>Pseudomonadota</taxon>
        <taxon>Gammaproteobacteria</taxon>
        <taxon>Aeromonadales</taxon>
        <taxon>Succinivibrionaceae</taxon>
        <taxon>Anaerobiospirillum</taxon>
    </lineage>
</organism>
<dbReference type="CDD" id="cd00165">
    <property type="entry name" value="S4"/>
    <property type="match status" value="1"/>
</dbReference>
<dbReference type="NCBIfam" id="NF007673">
    <property type="entry name" value="PRK10348.1"/>
    <property type="match status" value="1"/>
</dbReference>
<gene>
    <name evidence="6" type="primary">hslR</name>
    <name evidence="6" type="ORF">NCTC13093_00431</name>
</gene>
<sequence length="135" mass="15573">MSDKKDPQEAVRLDKWLWAARFYKTRSLSRQMIEGGKVEYNGSRAKPSKTVEIGAKVRLLQGNSRREVIIKEISDIRGPASVAVNLYEETAQSIEQRQKEGELRKMAALVAPHPENRPNKKERRALLLLKQRNYE</sequence>
<reference evidence="6 7" key="1">
    <citation type="submission" date="2018-06" db="EMBL/GenBank/DDBJ databases">
        <authorList>
            <consortium name="Pathogen Informatics"/>
            <person name="Doyle S."/>
        </authorList>
    </citation>
    <scope>NUCLEOTIDE SEQUENCE [LARGE SCALE GENOMIC DNA]</scope>
    <source>
        <strain evidence="6 7">NCTC13093</strain>
    </source>
</reference>
<keyword evidence="7" id="KW-1185">Reference proteome</keyword>
<dbReference type="InterPro" id="IPR002942">
    <property type="entry name" value="S4_RNA-bd"/>
</dbReference>
<dbReference type="OrthoDB" id="9797176at2"/>
<evidence type="ECO:0000256" key="2">
    <source>
        <dbReference type="ARBA" id="ARBA00022884"/>
    </source>
</evidence>
<dbReference type="InterPro" id="IPR036986">
    <property type="entry name" value="S4_RNA-bd_sf"/>
</dbReference>